<feature type="binding site" evidence="9">
    <location>
        <position position="229"/>
    </location>
    <ligand>
        <name>shikimate</name>
        <dbReference type="ChEBI" id="CHEBI:36208"/>
    </ligand>
</feature>
<dbReference type="OrthoDB" id="9776868at2"/>
<evidence type="ECO:0000256" key="9">
    <source>
        <dbReference type="HAMAP-Rule" id="MF_00222"/>
    </source>
</evidence>
<feature type="domain" description="Quinate/shikimate 5-dehydrogenase/glutamyl-tRNA reductase" evidence="10">
    <location>
        <begin position="124"/>
        <end position="201"/>
    </location>
</feature>
<dbReference type="SUPFAM" id="SSF53223">
    <property type="entry name" value="Aminoacid dehydrogenase-like, N-terminal domain"/>
    <property type="match status" value="1"/>
</dbReference>
<dbReference type="GO" id="GO:0009073">
    <property type="term" value="P:aromatic amino acid family biosynthetic process"/>
    <property type="evidence" value="ECO:0007669"/>
    <property type="project" value="UniProtKB-KW"/>
</dbReference>
<feature type="binding site" evidence="9">
    <location>
        <position position="70"/>
    </location>
    <ligand>
        <name>shikimate</name>
        <dbReference type="ChEBI" id="CHEBI:36208"/>
    </ligand>
</feature>
<keyword evidence="4 9" id="KW-0057">Aromatic amino acid biosynthesis</keyword>
<protein>
    <recommendedName>
        <fullName evidence="9">Shikimate dehydrogenase (NADP(+))</fullName>
        <shortName evidence="9">SDH</shortName>
        <ecNumber evidence="9">1.1.1.25</ecNumber>
    </recommendedName>
</protein>
<evidence type="ECO:0000313" key="13">
    <source>
        <dbReference type="EMBL" id="PWB98345.1"/>
    </source>
</evidence>
<evidence type="ECO:0000256" key="1">
    <source>
        <dbReference type="ARBA" id="ARBA00004871"/>
    </source>
</evidence>
<keyword evidence="14" id="KW-1185">Reference proteome</keyword>
<name>A0A2U1T388_9MICO</name>
<gene>
    <name evidence="9" type="primary">aroE</name>
    <name evidence="13" type="ORF">DF220_00550</name>
</gene>
<dbReference type="Gene3D" id="3.40.50.10860">
    <property type="entry name" value="Leucine Dehydrogenase, chain A, domain 1"/>
    <property type="match status" value="1"/>
</dbReference>
<dbReference type="Gene3D" id="3.40.50.720">
    <property type="entry name" value="NAD(P)-binding Rossmann-like Domain"/>
    <property type="match status" value="1"/>
</dbReference>
<dbReference type="GO" id="GO:0030266">
    <property type="term" value="F:quinate 3-dehydrogenase (NAD+) activity"/>
    <property type="evidence" value="ECO:0007669"/>
    <property type="project" value="UniProtKB-EC"/>
</dbReference>
<feature type="binding site" evidence="9">
    <location>
        <position position="227"/>
    </location>
    <ligand>
        <name>NADP(+)</name>
        <dbReference type="ChEBI" id="CHEBI:58349"/>
    </ligand>
</feature>
<evidence type="ECO:0000313" key="14">
    <source>
        <dbReference type="Proteomes" id="UP000244978"/>
    </source>
</evidence>
<dbReference type="Proteomes" id="UP000244978">
    <property type="component" value="Unassembled WGS sequence"/>
</dbReference>
<comment type="similarity">
    <text evidence="9">Belongs to the shikimate dehydrogenase family.</text>
</comment>
<keyword evidence="3 9" id="KW-0560">Oxidoreductase</keyword>
<evidence type="ECO:0000256" key="3">
    <source>
        <dbReference type="ARBA" id="ARBA00023002"/>
    </source>
</evidence>
<comment type="caution">
    <text evidence="9">Lacks conserved residue(s) required for the propagation of feature annotation.</text>
</comment>
<dbReference type="PANTHER" id="PTHR21089:SF1">
    <property type="entry name" value="BIFUNCTIONAL 3-DEHYDROQUINATE DEHYDRATASE_SHIKIMATE DEHYDROGENASE, CHLOROPLASTIC"/>
    <property type="match status" value="1"/>
</dbReference>
<dbReference type="Pfam" id="PF01488">
    <property type="entry name" value="Shikimate_DH"/>
    <property type="match status" value="1"/>
</dbReference>
<dbReference type="Pfam" id="PF08501">
    <property type="entry name" value="Shikimate_dh_N"/>
    <property type="match status" value="1"/>
</dbReference>
<dbReference type="PANTHER" id="PTHR21089">
    <property type="entry name" value="SHIKIMATE DEHYDROGENASE"/>
    <property type="match status" value="1"/>
</dbReference>
<dbReference type="KEGG" id="salc:C2138_05390"/>
<comment type="subunit">
    <text evidence="9">Homodimer.</text>
</comment>
<comment type="catalytic activity">
    <reaction evidence="7">
        <text>shikimate + NAD(+) = 3-dehydroshikimate + NADH + H(+)</text>
        <dbReference type="Rhea" id="RHEA:17741"/>
        <dbReference type="ChEBI" id="CHEBI:15378"/>
        <dbReference type="ChEBI" id="CHEBI:16630"/>
        <dbReference type="ChEBI" id="CHEBI:36208"/>
        <dbReference type="ChEBI" id="CHEBI:57540"/>
        <dbReference type="ChEBI" id="CHEBI:57945"/>
    </reaction>
</comment>
<evidence type="ECO:0000259" key="12">
    <source>
        <dbReference type="Pfam" id="PF18317"/>
    </source>
</evidence>
<keyword evidence="9" id="KW-0521">NADP</keyword>
<dbReference type="HAMAP" id="MF_00222">
    <property type="entry name" value="Shikimate_DH_AroE"/>
    <property type="match status" value="1"/>
</dbReference>
<dbReference type="InterPro" id="IPR041121">
    <property type="entry name" value="SDH_C"/>
</dbReference>
<reference evidence="14" key="1">
    <citation type="submission" date="2018-04" db="EMBL/GenBank/DDBJ databases">
        <authorList>
            <person name="Liu S."/>
            <person name="Wang Z."/>
            <person name="Li J."/>
        </authorList>
    </citation>
    <scope>NUCLEOTIDE SEQUENCE [LARGE SCALE GENOMIC DNA]</scope>
    <source>
        <strain evidence="14">S1194</strain>
    </source>
</reference>
<evidence type="ECO:0000256" key="5">
    <source>
        <dbReference type="ARBA" id="ARBA00049442"/>
    </source>
</evidence>
<dbReference type="InterPro" id="IPR006151">
    <property type="entry name" value="Shikm_DH/Glu-tRNA_Rdtase"/>
</dbReference>
<dbReference type="FunFam" id="3.40.50.720:FF:000086">
    <property type="entry name" value="Quinate/shikimate dehydrogenase"/>
    <property type="match status" value="1"/>
</dbReference>
<dbReference type="InterPro" id="IPR036291">
    <property type="entry name" value="NAD(P)-bd_dom_sf"/>
</dbReference>
<dbReference type="GO" id="GO:0005829">
    <property type="term" value="C:cytosol"/>
    <property type="evidence" value="ECO:0007669"/>
    <property type="project" value="TreeGrafter"/>
</dbReference>
<feature type="domain" description="Shikimate dehydrogenase substrate binding N-terminal" evidence="11">
    <location>
        <begin position="10"/>
        <end position="97"/>
    </location>
</feature>
<comment type="pathway">
    <text evidence="8">Aromatic compound metabolism; 3,4-dihydroxybenzoate biosynthesis; 3-dehydroquinate from D-quinate (NAD(+) route).</text>
</comment>
<dbReference type="EC" id="1.1.1.25" evidence="9"/>
<evidence type="ECO:0000256" key="4">
    <source>
        <dbReference type="ARBA" id="ARBA00023141"/>
    </source>
</evidence>
<sequence length="301" mass="31694">MRRPAVLIGLIGEGVIPSLTPPMHEFEGARHEMHYVYRPIDLAEGEATEENIAQLLWAARRMGFTGLNITHPIKQAVIAHLHELATSARTVGAVNTVVFDGDRMVGHNTDVTGFGAAFDDAFGSDARGRVILIGAGGAGAAVASALAGREVRELVIVDVDLERAEALASGVRGSANGEVRAARLEDLPQWIDGADGVVNATPWGMAAHPGTAFDTELLSPTMFVADIVYRPAETELLKRAKARGCRTMSGLGMAMHQAADAFEIFTGQPADRAAMLSDLQTLVAAEASGNPAPVAPKRGTN</sequence>
<dbReference type="SUPFAM" id="SSF51735">
    <property type="entry name" value="NAD(P)-binding Rossmann-fold domains"/>
    <property type="match status" value="1"/>
</dbReference>
<dbReference type="InterPro" id="IPR013708">
    <property type="entry name" value="Shikimate_DH-bd_N"/>
</dbReference>
<evidence type="ECO:0000256" key="8">
    <source>
        <dbReference type="ARBA" id="ARBA00060613"/>
    </source>
</evidence>
<dbReference type="InterPro" id="IPR022893">
    <property type="entry name" value="Shikimate_DH_fam"/>
</dbReference>
<feature type="domain" description="SDH C-terminal" evidence="12">
    <location>
        <begin position="250"/>
        <end position="276"/>
    </location>
</feature>
<dbReference type="EMBL" id="QEEX01000001">
    <property type="protein sequence ID" value="PWB98345.1"/>
    <property type="molecule type" value="Genomic_DNA"/>
</dbReference>
<comment type="catalytic activity">
    <reaction evidence="5 9">
        <text>shikimate + NADP(+) = 3-dehydroshikimate + NADPH + H(+)</text>
        <dbReference type="Rhea" id="RHEA:17737"/>
        <dbReference type="ChEBI" id="CHEBI:15378"/>
        <dbReference type="ChEBI" id="CHEBI:16630"/>
        <dbReference type="ChEBI" id="CHEBI:36208"/>
        <dbReference type="ChEBI" id="CHEBI:57783"/>
        <dbReference type="ChEBI" id="CHEBI:58349"/>
        <dbReference type="EC" id="1.1.1.25"/>
    </reaction>
</comment>
<feature type="binding site" evidence="9">
    <location>
        <begin position="134"/>
        <end position="138"/>
    </location>
    <ligand>
        <name>NADP(+)</name>
        <dbReference type="ChEBI" id="CHEBI:58349"/>
    </ligand>
</feature>
<feature type="binding site" evidence="9">
    <location>
        <begin position="18"/>
        <end position="20"/>
    </location>
    <ligand>
        <name>shikimate</name>
        <dbReference type="ChEBI" id="CHEBI:36208"/>
    </ligand>
</feature>
<dbReference type="InterPro" id="IPR046346">
    <property type="entry name" value="Aminoacid_DH-like_N_sf"/>
</dbReference>
<organism evidence="13 14">
    <name type="scientific">Homoserinimonas hongtaonis</name>
    <dbReference type="NCBI Taxonomy" id="2079791"/>
    <lineage>
        <taxon>Bacteria</taxon>
        <taxon>Bacillati</taxon>
        <taxon>Actinomycetota</taxon>
        <taxon>Actinomycetes</taxon>
        <taxon>Micrococcales</taxon>
        <taxon>Microbacteriaceae</taxon>
        <taxon>Homoserinimonas</taxon>
    </lineage>
</organism>
<dbReference type="UniPathway" id="UPA00053">
    <property type="reaction ID" value="UER00087"/>
</dbReference>
<comment type="pathway">
    <text evidence="1 9">Metabolic intermediate biosynthesis; chorismate biosynthesis; chorismate from D-erythrose 4-phosphate and phosphoenolpyruvate: step 4/7.</text>
</comment>
<keyword evidence="2 9" id="KW-0028">Amino-acid biosynthesis</keyword>
<comment type="catalytic activity">
    <reaction evidence="6">
        <text>L-quinate + NAD(+) = 3-dehydroquinate + NADH + H(+)</text>
        <dbReference type="Rhea" id="RHEA:22364"/>
        <dbReference type="ChEBI" id="CHEBI:15378"/>
        <dbReference type="ChEBI" id="CHEBI:29751"/>
        <dbReference type="ChEBI" id="CHEBI:32364"/>
        <dbReference type="ChEBI" id="CHEBI:57540"/>
        <dbReference type="ChEBI" id="CHEBI:57945"/>
        <dbReference type="EC" id="1.1.1.24"/>
    </reaction>
</comment>
<dbReference type="GO" id="GO:0052734">
    <property type="term" value="F:shikimate 3-dehydrogenase (NAD+) activity"/>
    <property type="evidence" value="ECO:0007669"/>
    <property type="project" value="RHEA"/>
</dbReference>
<feature type="binding site" evidence="9">
    <location>
        <position position="110"/>
    </location>
    <ligand>
        <name>shikimate</name>
        <dbReference type="ChEBI" id="CHEBI:36208"/>
    </ligand>
</feature>
<dbReference type="GO" id="GO:0019632">
    <property type="term" value="P:shikimate metabolic process"/>
    <property type="evidence" value="ECO:0007669"/>
    <property type="project" value="UniProtKB-ARBA"/>
</dbReference>
<dbReference type="GO" id="GO:0008652">
    <property type="term" value="P:amino acid biosynthetic process"/>
    <property type="evidence" value="ECO:0007669"/>
    <property type="project" value="UniProtKB-KW"/>
</dbReference>
<accession>A0A2U1T388</accession>
<evidence type="ECO:0000256" key="6">
    <source>
        <dbReference type="ARBA" id="ARBA00051639"/>
    </source>
</evidence>
<dbReference type="GO" id="GO:0009423">
    <property type="term" value="P:chorismate biosynthetic process"/>
    <property type="evidence" value="ECO:0007669"/>
    <property type="project" value="UniProtKB-UniRule"/>
</dbReference>
<dbReference type="CDD" id="cd01065">
    <property type="entry name" value="NAD_bind_Shikimate_DH"/>
    <property type="match status" value="1"/>
</dbReference>
<feature type="binding site" evidence="9">
    <location>
        <position position="257"/>
    </location>
    <ligand>
        <name>shikimate</name>
        <dbReference type="ChEBI" id="CHEBI:36208"/>
    </ligand>
</feature>
<evidence type="ECO:0000256" key="2">
    <source>
        <dbReference type="ARBA" id="ARBA00022605"/>
    </source>
</evidence>
<proteinExistence type="inferred from homology"/>
<feature type="binding site" evidence="9">
    <location>
        <position position="95"/>
    </location>
    <ligand>
        <name>shikimate</name>
        <dbReference type="ChEBI" id="CHEBI:36208"/>
    </ligand>
</feature>
<feature type="binding site" evidence="9">
    <location>
        <position position="250"/>
    </location>
    <ligand>
        <name>NADP(+)</name>
        <dbReference type="ChEBI" id="CHEBI:58349"/>
    </ligand>
</feature>
<dbReference type="GO" id="GO:0004764">
    <property type="term" value="F:shikimate 3-dehydrogenase (NADP+) activity"/>
    <property type="evidence" value="ECO:0007669"/>
    <property type="project" value="UniProtKB-UniRule"/>
</dbReference>
<dbReference type="Pfam" id="PF18317">
    <property type="entry name" value="SDH_C"/>
    <property type="match status" value="1"/>
</dbReference>
<evidence type="ECO:0000259" key="11">
    <source>
        <dbReference type="Pfam" id="PF08501"/>
    </source>
</evidence>
<evidence type="ECO:0000256" key="7">
    <source>
        <dbReference type="ARBA" id="ARBA00052329"/>
    </source>
</evidence>
<comment type="function">
    <text evidence="9">Involved in the biosynthesis of the chorismate, which leads to the biosynthesis of aromatic amino acids. Catalyzes the reversible NADPH linked reduction of 3-dehydroshikimate (DHSA) to yield shikimate (SA).</text>
</comment>
<dbReference type="NCBIfam" id="NF009201">
    <property type="entry name" value="PRK12549.1"/>
    <property type="match status" value="1"/>
</dbReference>
<dbReference type="AlphaFoldDB" id="A0A2U1T388"/>
<comment type="caution">
    <text evidence="13">The sequence shown here is derived from an EMBL/GenBank/DDBJ whole genome shotgun (WGS) entry which is preliminary data.</text>
</comment>
<feature type="active site" description="Proton acceptor" evidence="9">
    <location>
        <position position="74"/>
    </location>
</feature>
<dbReference type="GO" id="GO:0050661">
    <property type="term" value="F:NADP binding"/>
    <property type="evidence" value="ECO:0007669"/>
    <property type="project" value="TreeGrafter"/>
</dbReference>
<evidence type="ECO:0000259" key="10">
    <source>
        <dbReference type="Pfam" id="PF01488"/>
    </source>
</evidence>